<evidence type="ECO:0000256" key="3">
    <source>
        <dbReference type="ARBA" id="ARBA00012483"/>
    </source>
</evidence>
<dbReference type="GO" id="GO:0016567">
    <property type="term" value="P:protein ubiquitination"/>
    <property type="evidence" value="ECO:0007669"/>
    <property type="project" value="InterPro"/>
</dbReference>
<name>A0AAU9ML89_9ASTR</name>
<feature type="domain" description="E3 Ubiquitin ligase MUL1-like" evidence="12">
    <location>
        <begin position="143"/>
        <end position="240"/>
    </location>
</feature>
<keyword evidence="14" id="KW-1185">Reference proteome</keyword>
<reference evidence="13 14" key="1">
    <citation type="submission" date="2022-01" db="EMBL/GenBank/DDBJ databases">
        <authorList>
            <person name="Xiong W."/>
            <person name="Schranz E."/>
        </authorList>
    </citation>
    <scope>NUCLEOTIDE SEQUENCE [LARGE SCALE GENOMIC DNA]</scope>
</reference>
<evidence type="ECO:0000256" key="10">
    <source>
        <dbReference type="ARBA" id="ARBA00022989"/>
    </source>
</evidence>
<keyword evidence="4" id="KW-0808">Transferase</keyword>
<protein>
    <recommendedName>
        <fullName evidence="3">RING-type E3 ubiquitin transferase</fullName>
        <ecNumber evidence="3">2.3.2.27</ecNumber>
    </recommendedName>
</protein>
<evidence type="ECO:0000313" key="13">
    <source>
        <dbReference type="EMBL" id="CAH1425418.1"/>
    </source>
</evidence>
<comment type="subcellular location">
    <subcellularLocation>
        <location evidence="2">Membrane</location>
        <topology evidence="2">Multi-pass membrane protein</topology>
    </subcellularLocation>
</comment>
<evidence type="ECO:0000256" key="7">
    <source>
        <dbReference type="ARBA" id="ARBA00022771"/>
    </source>
</evidence>
<dbReference type="GO" id="GO:0008270">
    <property type="term" value="F:zinc ion binding"/>
    <property type="evidence" value="ECO:0007669"/>
    <property type="project" value="UniProtKB-KW"/>
</dbReference>
<dbReference type="EC" id="2.3.2.27" evidence="3"/>
<dbReference type="PANTHER" id="PTHR47355">
    <property type="entry name" value="E3 UBIQUITIN-PROTEIN LIGASE SPL2"/>
    <property type="match status" value="1"/>
</dbReference>
<evidence type="ECO:0000256" key="8">
    <source>
        <dbReference type="ARBA" id="ARBA00022786"/>
    </source>
</evidence>
<evidence type="ECO:0000256" key="5">
    <source>
        <dbReference type="ARBA" id="ARBA00022692"/>
    </source>
</evidence>
<dbReference type="AlphaFoldDB" id="A0AAU9ML89"/>
<keyword evidence="7" id="KW-0863">Zinc-finger</keyword>
<evidence type="ECO:0000256" key="11">
    <source>
        <dbReference type="ARBA" id="ARBA00023136"/>
    </source>
</evidence>
<dbReference type="GO" id="GO:0061630">
    <property type="term" value="F:ubiquitin protein ligase activity"/>
    <property type="evidence" value="ECO:0007669"/>
    <property type="project" value="UniProtKB-EC"/>
</dbReference>
<organism evidence="13 14">
    <name type="scientific">Lactuca virosa</name>
    <dbReference type="NCBI Taxonomy" id="75947"/>
    <lineage>
        <taxon>Eukaryota</taxon>
        <taxon>Viridiplantae</taxon>
        <taxon>Streptophyta</taxon>
        <taxon>Embryophyta</taxon>
        <taxon>Tracheophyta</taxon>
        <taxon>Spermatophyta</taxon>
        <taxon>Magnoliopsida</taxon>
        <taxon>eudicotyledons</taxon>
        <taxon>Gunneridae</taxon>
        <taxon>Pentapetalae</taxon>
        <taxon>asterids</taxon>
        <taxon>campanulids</taxon>
        <taxon>Asterales</taxon>
        <taxon>Asteraceae</taxon>
        <taxon>Cichorioideae</taxon>
        <taxon>Cichorieae</taxon>
        <taxon>Lactucinae</taxon>
        <taxon>Lactuca</taxon>
    </lineage>
</organism>
<gene>
    <name evidence="13" type="ORF">LVIROSA_LOCUS12560</name>
</gene>
<dbReference type="Pfam" id="PF12483">
    <property type="entry name" value="GIDE"/>
    <property type="match status" value="1"/>
</dbReference>
<keyword evidence="11" id="KW-0472">Membrane</keyword>
<comment type="caution">
    <text evidence="13">The sequence shown here is derived from an EMBL/GenBank/DDBJ whole genome shotgun (WGS) entry which is preliminary data.</text>
</comment>
<keyword evidence="8" id="KW-0833">Ubl conjugation pathway</keyword>
<accession>A0AAU9ML89</accession>
<dbReference type="PANTHER" id="PTHR47355:SF1">
    <property type="entry name" value="E3 UBIQUITIN-PROTEIN LIGASE SPL2"/>
    <property type="match status" value="1"/>
</dbReference>
<dbReference type="Proteomes" id="UP001157418">
    <property type="component" value="Unassembled WGS sequence"/>
</dbReference>
<proteinExistence type="predicted"/>
<keyword evidence="9" id="KW-0862">Zinc</keyword>
<evidence type="ECO:0000256" key="9">
    <source>
        <dbReference type="ARBA" id="ARBA00022833"/>
    </source>
</evidence>
<comment type="catalytic activity">
    <reaction evidence="1">
        <text>S-ubiquitinyl-[E2 ubiquitin-conjugating enzyme]-L-cysteine + [acceptor protein]-L-lysine = [E2 ubiquitin-conjugating enzyme]-L-cysteine + N(6)-ubiquitinyl-[acceptor protein]-L-lysine.</text>
        <dbReference type="EC" id="2.3.2.27"/>
    </reaction>
</comment>
<sequence length="259" mass="28756">MSAPDQAAFAVLSQVALAADGAVLGLALAYIAVRSVLKFKTTSSSLNKVKKAPSVSVSDLPSILSHPSDQESDTTTFSDEKIIIIRRVVETKFIVNGDWKKQNVLLSHEFNEKSVIWRGCKRFDFNPLVYDNAGSVPVVYDNATLVSEVYSSVPFILVDWGNWSKSDYLKVNLDGSKHPLPLKTVCHNLQPISTSPYTFLQAFFGHEYPVRLLDEEMILPVRKEITVVGLVSLKNGIPKVMHARIYLSSCEDSCYQAFP</sequence>
<dbReference type="InterPro" id="IPR022170">
    <property type="entry name" value="MUL1-like"/>
</dbReference>
<evidence type="ECO:0000313" key="14">
    <source>
        <dbReference type="Proteomes" id="UP001157418"/>
    </source>
</evidence>
<evidence type="ECO:0000256" key="6">
    <source>
        <dbReference type="ARBA" id="ARBA00022723"/>
    </source>
</evidence>
<keyword evidence="10" id="KW-1133">Transmembrane helix</keyword>
<dbReference type="InterPro" id="IPR044247">
    <property type="entry name" value="SPL2-like"/>
</dbReference>
<evidence type="ECO:0000256" key="4">
    <source>
        <dbReference type="ARBA" id="ARBA00022679"/>
    </source>
</evidence>
<keyword evidence="5" id="KW-0812">Transmembrane</keyword>
<evidence type="ECO:0000259" key="12">
    <source>
        <dbReference type="Pfam" id="PF12483"/>
    </source>
</evidence>
<evidence type="ECO:0000256" key="2">
    <source>
        <dbReference type="ARBA" id="ARBA00004141"/>
    </source>
</evidence>
<dbReference type="GO" id="GO:0016020">
    <property type="term" value="C:membrane"/>
    <property type="evidence" value="ECO:0007669"/>
    <property type="project" value="UniProtKB-SubCell"/>
</dbReference>
<keyword evidence="6" id="KW-0479">Metal-binding</keyword>
<evidence type="ECO:0000256" key="1">
    <source>
        <dbReference type="ARBA" id="ARBA00000900"/>
    </source>
</evidence>
<dbReference type="EMBL" id="CAKMRJ010002223">
    <property type="protein sequence ID" value="CAH1425418.1"/>
    <property type="molecule type" value="Genomic_DNA"/>
</dbReference>